<keyword evidence="2" id="KW-0805">Transcription regulation</keyword>
<dbReference type="SUPFAM" id="SSF46894">
    <property type="entry name" value="C-terminal effector domain of the bipartite response regulators"/>
    <property type="match status" value="1"/>
</dbReference>
<evidence type="ECO:0000256" key="5">
    <source>
        <dbReference type="PROSITE-ProRule" id="PRU01091"/>
    </source>
</evidence>
<feature type="domain" description="OmpR/PhoB-type" evidence="7">
    <location>
        <begin position="36"/>
        <end position="138"/>
    </location>
</feature>
<dbReference type="Gene3D" id="1.10.10.10">
    <property type="entry name" value="Winged helix-like DNA-binding domain superfamily/Winged helix DNA-binding domain"/>
    <property type="match status" value="1"/>
</dbReference>
<keyword evidence="9" id="KW-1185">Reference proteome</keyword>
<reference evidence="8 9" key="1">
    <citation type="submission" date="2019-08" db="EMBL/GenBank/DDBJ databases">
        <title>Lentzea from Indian Himalayas.</title>
        <authorList>
            <person name="Mandal S."/>
            <person name="Mallick Gupta A."/>
            <person name="Maiti P.K."/>
            <person name="Sarkar J."/>
            <person name="Mandal S."/>
        </authorList>
    </citation>
    <scope>NUCLEOTIDE SEQUENCE [LARGE SCALE GENOMIC DNA]</scope>
    <source>
        <strain evidence="8 9">PSKA42</strain>
    </source>
</reference>
<proteinExistence type="inferred from homology"/>
<keyword evidence="4" id="KW-0804">Transcription</keyword>
<dbReference type="SUPFAM" id="SSF48452">
    <property type="entry name" value="TPR-like"/>
    <property type="match status" value="1"/>
</dbReference>
<evidence type="ECO:0000256" key="4">
    <source>
        <dbReference type="ARBA" id="ARBA00023163"/>
    </source>
</evidence>
<dbReference type="PROSITE" id="PS51755">
    <property type="entry name" value="OMPR_PHOB"/>
    <property type="match status" value="1"/>
</dbReference>
<evidence type="ECO:0000256" key="6">
    <source>
        <dbReference type="SAM" id="MobiDB-lite"/>
    </source>
</evidence>
<sequence length="416" mass="45910">MSPAVRGNASPRRCSSSSARWTGSTSRTGCSVRENCSLRSTSGVARVEYRVLGPLEVLVDGEPVSVPAGRSRVLLATLLLRANEFVSVDELVERVWDGEPPAADRAHKTLQMVVTRLRQSLGEANCVRTSSRGYSAVVEPEQLDLARFRALVAQGERRAALELWRGPVLANVVSESLHREDVPRLTEERLVVLEQRIDEDLARATDVLVPELRLLVRQHPLRETFWAQLMLALHRAGQQAEALTVYQEIRKRLADELGVDPGQRLREAHEQVLRGDNPASSVPRQLPPAYPHFVGRAQELARLTETLRIRPGEPVLISAINGIGGVGKTVLALQWAHEVAGRFPDGQLYVNLRGFDTRAEPLDPVSVARDFVQALGVKDVPSSGDALIAAYRSALARRRVLVVLDNARDVDQVRPL</sequence>
<dbReference type="InterPro" id="IPR051677">
    <property type="entry name" value="AfsR-DnrI-RedD_regulator"/>
</dbReference>
<comment type="caution">
    <text evidence="8">The sequence shown here is derived from an EMBL/GenBank/DDBJ whole genome shotgun (WGS) entry which is preliminary data.</text>
</comment>
<dbReference type="InterPro" id="IPR016032">
    <property type="entry name" value="Sig_transdc_resp-reg_C-effctor"/>
</dbReference>
<dbReference type="Pfam" id="PF03704">
    <property type="entry name" value="BTAD"/>
    <property type="match status" value="1"/>
</dbReference>
<dbReference type="CDD" id="cd15831">
    <property type="entry name" value="BTAD"/>
    <property type="match status" value="1"/>
</dbReference>
<dbReference type="EMBL" id="VSRL01000041">
    <property type="protein sequence ID" value="NKE57911.1"/>
    <property type="molecule type" value="Genomic_DNA"/>
</dbReference>
<evidence type="ECO:0000256" key="3">
    <source>
        <dbReference type="ARBA" id="ARBA00023125"/>
    </source>
</evidence>
<evidence type="ECO:0000313" key="8">
    <source>
        <dbReference type="EMBL" id="NKE57911.1"/>
    </source>
</evidence>
<dbReference type="InterPro" id="IPR001867">
    <property type="entry name" value="OmpR/PhoB-type_DNA-bd"/>
</dbReference>
<dbReference type="PRINTS" id="PR00364">
    <property type="entry name" value="DISEASERSIST"/>
</dbReference>
<dbReference type="InterPro" id="IPR036388">
    <property type="entry name" value="WH-like_DNA-bd_sf"/>
</dbReference>
<dbReference type="Pfam" id="PF00486">
    <property type="entry name" value="Trans_reg_C"/>
    <property type="match status" value="1"/>
</dbReference>
<dbReference type="Gene3D" id="1.25.40.10">
    <property type="entry name" value="Tetratricopeptide repeat domain"/>
    <property type="match status" value="1"/>
</dbReference>
<dbReference type="InterPro" id="IPR011990">
    <property type="entry name" value="TPR-like_helical_dom_sf"/>
</dbReference>
<dbReference type="PANTHER" id="PTHR35807:SF1">
    <property type="entry name" value="TRANSCRIPTIONAL REGULATOR REDD"/>
    <property type="match status" value="1"/>
</dbReference>
<dbReference type="SMART" id="SM00862">
    <property type="entry name" value="Trans_reg_C"/>
    <property type="match status" value="1"/>
</dbReference>
<feature type="non-terminal residue" evidence="8">
    <location>
        <position position="416"/>
    </location>
</feature>
<evidence type="ECO:0000313" key="9">
    <source>
        <dbReference type="Proteomes" id="UP001515943"/>
    </source>
</evidence>
<dbReference type="SUPFAM" id="SSF52540">
    <property type="entry name" value="P-loop containing nucleoside triphosphate hydrolases"/>
    <property type="match status" value="1"/>
</dbReference>
<dbReference type="Proteomes" id="UP001515943">
    <property type="component" value="Unassembled WGS sequence"/>
</dbReference>
<evidence type="ECO:0000256" key="2">
    <source>
        <dbReference type="ARBA" id="ARBA00023015"/>
    </source>
</evidence>
<feature type="region of interest" description="Disordered" evidence="6">
    <location>
        <begin position="1"/>
        <end position="28"/>
    </location>
</feature>
<feature type="DNA-binding region" description="OmpR/PhoB-type" evidence="5">
    <location>
        <begin position="36"/>
        <end position="138"/>
    </location>
</feature>
<evidence type="ECO:0000256" key="1">
    <source>
        <dbReference type="ARBA" id="ARBA00005820"/>
    </source>
</evidence>
<feature type="compositionally biased region" description="Low complexity" evidence="6">
    <location>
        <begin position="9"/>
        <end position="28"/>
    </location>
</feature>
<dbReference type="InterPro" id="IPR005158">
    <property type="entry name" value="BTAD"/>
</dbReference>
<dbReference type="InterPro" id="IPR027417">
    <property type="entry name" value="P-loop_NTPase"/>
</dbReference>
<dbReference type="PANTHER" id="PTHR35807">
    <property type="entry name" value="TRANSCRIPTIONAL REGULATOR REDD-RELATED"/>
    <property type="match status" value="1"/>
</dbReference>
<protein>
    <submittedName>
        <fullName evidence="8">AfsR/SARP family transcriptional regulator</fullName>
    </submittedName>
</protein>
<accession>A0ABX1FGP8</accession>
<organism evidence="8 9">
    <name type="scientific">Lentzea indica</name>
    <dbReference type="NCBI Taxonomy" id="2604800"/>
    <lineage>
        <taxon>Bacteria</taxon>
        <taxon>Bacillati</taxon>
        <taxon>Actinomycetota</taxon>
        <taxon>Actinomycetes</taxon>
        <taxon>Pseudonocardiales</taxon>
        <taxon>Pseudonocardiaceae</taxon>
        <taxon>Lentzea</taxon>
    </lineage>
</organism>
<dbReference type="Gene3D" id="3.40.50.300">
    <property type="entry name" value="P-loop containing nucleotide triphosphate hydrolases"/>
    <property type="match status" value="1"/>
</dbReference>
<comment type="similarity">
    <text evidence="1">Belongs to the AfsR/DnrI/RedD regulatory family.</text>
</comment>
<evidence type="ECO:0000259" key="7">
    <source>
        <dbReference type="PROSITE" id="PS51755"/>
    </source>
</evidence>
<keyword evidence="3 5" id="KW-0238">DNA-binding</keyword>
<name>A0ABX1FGP8_9PSEU</name>
<gene>
    <name evidence="8" type="ORF">FXN61_14145</name>
</gene>
<dbReference type="SMART" id="SM01043">
    <property type="entry name" value="BTAD"/>
    <property type="match status" value="1"/>
</dbReference>